<dbReference type="Pfam" id="PF00483">
    <property type="entry name" value="NTP_transferase"/>
    <property type="match status" value="1"/>
</dbReference>
<reference evidence="4" key="1">
    <citation type="submission" date="2019-07" db="EMBL/GenBank/DDBJ databases">
        <authorList>
            <person name="Dittberner H."/>
        </authorList>
    </citation>
    <scope>NUCLEOTIDE SEQUENCE [LARGE SCALE GENOMIC DNA]</scope>
</reference>
<protein>
    <submittedName>
        <fullName evidence="4">Uncharacterized protein</fullName>
    </submittedName>
</protein>
<dbReference type="PANTHER" id="PTHR22572">
    <property type="entry name" value="SUGAR-1-PHOSPHATE GUANYL TRANSFERASE"/>
    <property type="match status" value="1"/>
</dbReference>
<dbReference type="AlphaFoldDB" id="A0A565BWR0"/>
<name>A0A565BWR0_9BRAS</name>
<dbReference type="OrthoDB" id="1733332at2759"/>
<dbReference type="InterPro" id="IPR029044">
    <property type="entry name" value="Nucleotide-diphossugar_trans"/>
</dbReference>
<dbReference type="SUPFAM" id="SSF53448">
    <property type="entry name" value="Nucleotide-diphospho-sugar transferases"/>
    <property type="match status" value="1"/>
</dbReference>
<proteinExistence type="inferred from homology"/>
<evidence type="ECO:0000259" key="3">
    <source>
        <dbReference type="Pfam" id="PF25087"/>
    </source>
</evidence>
<keyword evidence="5" id="KW-1185">Reference proteome</keyword>
<dbReference type="EMBL" id="CABITT030000005">
    <property type="protein sequence ID" value="VVB05780.1"/>
    <property type="molecule type" value="Genomic_DNA"/>
</dbReference>
<dbReference type="Pfam" id="PF25087">
    <property type="entry name" value="GMPPB_C"/>
    <property type="match status" value="1"/>
</dbReference>
<evidence type="ECO:0000256" key="1">
    <source>
        <dbReference type="ARBA" id="ARBA00007274"/>
    </source>
</evidence>
<dbReference type="InterPro" id="IPR056729">
    <property type="entry name" value="GMPPB_C"/>
</dbReference>
<dbReference type="InterPro" id="IPR005835">
    <property type="entry name" value="NTP_transferase_dom"/>
</dbReference>
<evidence type="ECO:0000313" key="4">
    <source>
        <dbReference type="EMBL" id="VVB05780.1"/>
    </source>
</evidence>
<dbReference type="GO" id="GO:0016779">
    <property type="term" value="F:nucleotidyltransferase activity"/>
    <property type="evidence" value="ECO:0007669"/>
    <property type="project" value="UniProtKB-KW"/>
</dbReference>
<feature type="domain" description="Nucleotidyl transferase" evidence="2">
    <location>
        <begin position="9"/>
        <end position="182"/>
    </location>
</feature>
<feature type="domain" description="Mannose-1-phosphate guanyltransferase C-terminal" evidence="3">
    <location>
        <begin position="202"/>
        <end position="292"/>
    </location>
</feature>
<accession>A0A565BWR0</accession>
<dbReference type="InterPro" id="IPR050486">
    <property type="entry name" value="Mannose-1P_guanyltransferase"/>
</dbReference>
<organism evidence="4 5">
    <name type="scientific">Arabis nemorensis</name>
    <dbReference type="NCBI Taxonomy" id="586526"/>
    <lineage>
        <taxon>Eukaryota</taxon>
        <taxon>Viridiplantae</taxon>
        <taxon>Streptophyta</taxon>
        <taxon>Embryophyta</taxon>
        <taxon>Tracheophyta</taxon>
        <taxon>Spermatophyta</taxon>
        <taxon>Magnoliopsida</taxon>
        <taxon>eudicotyledons</taxon>
        <taxon>Gunneridae</taxon>
        <taxon>Pentapetalae</taxon>
        <taxon>rosids</taxon>
        <taxon>malvids</taxon>
        <taxon>Brassicales</taxon>
        <taxon>Brassicaceae</taxon>
        <taxon>Arabideae</taxon>
        <taxon>Arabis</taxon>
    </lineage>
</organism>
<sequence length="305" mass="33912">MNYQREDLQVMLNFSKEYEKKLGIKITCSQETEPLGTAGSLALARDKLVDDSGAPFFVLNSEVMSEFPLGELIWLHNCRRGEASIMVTKVDEPSKYGVVAMEENTGKVESFVEKPNLCVGYKIFARIYLLNPSVLDLIELKPTSLEKEIFPQIAESRNLYAMLLPGFWMDIGQPRGYMTGLSLYLNSLREHYPYKLATGPHIIGNVLVEESAEIGEKCLIGPDVTIGHGCVVESGVSLSSCAVMRGVHVRANAHVSGSIIGWESRIGQWSRLENLSILGKDVNIGDEIYIVMEELCCLTERSIQT</sequence>
<dbReference type="Gene3D" id="3.90.550.10">
    <property type="entry name" value="Spore Coat Polysaccharide Biosynthesis Protein SpsA, Chain A"/>
    <property type="match status" value="1"/>
</dbReference>
<dbReference type="Proteomes" id="UP000489600">
    <property type="component" value="Unassembled WGS sequence"/>
</dbReference>
<comment type="similarity">
    <text evidence="1">Belongs to the transferase hexapeptide repeat family.</text>
</comment>
<evidence type="ECO:0000313" key="5">
    <source>
        <dbReference type="Proteomes" id="UP000489600"/>
    </source>
</evidence>
<dbReference type="Gene3D" id="2.160.10.10">
    <property type="entry name" value="Hexapeptide repeat proteins"/>
    <property type="match status" value="1"/>
</dbReference>
<comment type="caution">
    <text evidence="4">The sequence shown here is derived from an EMBL/GenBank/DDBJ whole genome shotgun (WGS) entry which is preliminary data.</text>
</comment>
<gene>
    <name evidence="4" type="ORF">ANE_LOCUS16224</name>
</gene>
<evidence type="ECO:0000259" key="2">
    <source>
        <dbReference type="Pfam" id="PF00483"/>
    </source>
</evidence>